<feature type="domain" description="C2H2-type" evidence="9">
    <location>
        <begin position="144"/>
        <end position="171"/>
    </location>
</feature>
<sequence length="505" mass="57068">MSSLYLCRDCSGAFHSLDELQRHEREEHETVEQGDQEEDRMEDDSDELAMIKIKIEDSDFLSDTDSSQLSMNPTTPSEKSSSGEKGRYECEDCHEMFAVKRELATHMRIHSGEQPHSCTQCGKEFGTRQLLKKHWMWHTGERSHVCPHCNKAFFQKGHLTQHLMIHSGGRPHECPQCHKTFIFKFDLNRHMKIHQERGFSCQQCGRSFLKQVMLDEHHLKCKGKPSSPIRSLLTPTMKAGLESAISIKPPQESMILSSETIAKMAQKLLIQQQENHRNALNTLLVKQHENILNNNNNNESNILNGSVMHKDAGFEIPAPTIPLSLTCMICKSQFNSQPSFTLHMYMHHIANQNPNLSIDSTHIHHTHQPTTISHQNDPTPLGSDSDLATDTSCASSPQKTSPLQLLESSCLEQSSVSPSSSSGASPQPTASESSTSSCKDCTNSWQRVHDLEQQMVKKDEEFENYKQMTKQIIANVSNFLTNTATPDNMFMMNAVNVFTHLKNTL</sequence>
<dbReference type="FunFam" id="3.30.160.60:FF:000624">
    <property type="entry name" value="zinc finger protein 697"/>
    <property type="match status" value="1"/>
</dbReference>
<dbReference type="InParanoid" id="Q21494"/>
<keyword evidence="6" id="KW-0539">Nucleus</keyword>
<evidence type="ECO:0000256" key="1">
    <source>
        <dbReference type="ARBA" id="ARBA00004123"/>
    </source>
</evidence>
<protein>
    <submittedName>
        <fullName evidence="10">C2H2-type domain-containing protein</fullName>
    </submittedName>
</protein>
<dbReference type="GO" id="GO:0006357">
    <property type="term" value="P:regulation of transcription by RNA polymerase II"/>
    <property type="evidence" value="ECO:0000318"/>
    <property type="project" value="GO_Central"/>
</dbReference>
<dbReference type="KEGG" id="cel:CELE_M03D4.4"/>
<evidence type="ECO:0000256" key="4">
    <source>
        <dbReference type="ARBA" id="ARBA00022771"/>
    </source>
</evidence>
<keyword evidence="11" id="KW-1185">Reference proteome</keyword>
<dbReference type="FunFam" id="3.30.160.60:FF:002535">
    <property type="entry name" value="zinc finger protein Xfin"/>
    <property type="match status" value="1"/>
</dbReference>
<evidence type="ECO:0000313" key="11">
    <source>
        <dbReference type="Proteomes" id="UP000001940"/>
    </source>
</evidence>
<feature type="compositionally biased region" description="Basic and acidic residues" evidence="8">
    <location>
        <begin position="21"/>
        <end position="31"/>
    </location>
</feature>
<feature type="domain" description="C2H2-type" evidence="9">
    <location>
        <begin position="88"/>
        <end position="115"/>
    </location>
</feature>
<dbReference type="SMR" id="Q21494"/>
<dbReference type="PANTHER" id="PTHR24381">
    <property type="entry name" value="ZINC FINGER PROTEIN"/>
    <property type="match status" value="1"/>
</dbReference>
<accession>Q21494</accession>
<dbReference type="eggNOG" id="KOG1721">
    <property type="taxonomic scope" value="Eukaryota"/>
</dbReference>
<dbReference type="FunFam" id="3.30.160.60:FF:001513">
    <property type="entry name" value="Zinc finger, C2H2 type"/>
    <property type="match status" value="1"/>
</dbReference>
<proteinExistence type="predicted"/>
<dbReference type="PANTHER" id="PTHR24381:SF393">
    <property type="entry name" value="CHROMATIN-LINKED ADAPTOR FOR MSL PROTEINS, ISOFORM B"/>
    <property type="match status" value="1"/>
</dbReference>
<feature type="domain" description="C2H2-type" evidence="9">
    <location>
        <begin position="199"/>
        <end position="226"/>
    </location>
</feature>
<dbReference type="RefSeq" id="NP_001023313.1">
    <property type="nucleotide sequence ID" value="NM_001028142.3"/>
</dbReference>
<dbReference type="ExpressionAtlas" id="Q21494">
    <property type="expression patterns" value="baseline and differential"/>
</dbReference>
<reference evidence="10 11" key="1">
    <citation type="journal article" date="1998" name="Science">
        <title>Genome sequence of the nematode C. elegans: a platform for investigating biology.</title>
        <authorList>
            <consortium name="The C. elegans sequencing consortium"/>
            <person name="Sulson J.E."/>
            <person name="Waterston R."/>
        </authorList>
    </citation>
    <scope>NUCLEOTIDE SEQUENCE [LARGE SCALE GENOMIC DNA]</scope>
    <source>
        <strain evidence="10 11">Bristol N2</strain>
    </source>
</reference>
<dbReference type="WormBase" id="M03D4.4a">
    <property type="protein sequence ID" value="CE29432"/>
    <property type="gene ID" value="WBGene00019751"/>
</dbReference>
<evidence type="ECO:0000256" key="2">
    <source>
        <dbReference type="ARBA" id="ARBA00022723"/>
    </source>
</evidence>
<keyword evidence="5" id="KW-0862">Zinc</keyword>
<dbReference type="GO" id="GO:0043565">
    <property type="term" value="F:sequence-specific DNA binding"/>
    <property type="evidence" value="ECO:0000318"/>
    <property type="project" value="GO_Central"/>
</dbReference>
<dbReference type="PROSITE" id="PS00028">
    <property type="entry name" value="ZINC_FINGER_C2H2_1"/>
    <property type="match status" value="5"/>
</dbReference>
<dbReference type="PROSITE" id="PS50157">
    <property type="entry name" value="ZINC_FINGER_C2H2_2"/>
    <property type="match status" value="6"/>
</dbReference>
<evidence type="ECO:0000256" key="5">
    <source>
        <dbReference type="ARBA" id="ARBA00022833"/>
    </source>
</evidence>
<keyword evidence="4 7" id="KW-0863">Zinc-finger</keyword>
<evidence type="ECO:0000256" key="7">
    <source>
        <dbReference type="PROSITE-ProRule" id="PRU00042"/>
    </source>
</evidence>
<dbReference type="Gene3D" id="3.30.160.60">
    <property type="entry name" value="Classic Zinc Finger"/>
    <property type="match status" value="4"/>
</dbReference>
<evidence type="ECO:0000313" key="10">
    <source>
        <dbReference type="EMBL" id="CCD72302.1"/>
    </source>
</evidence>
<dbReference type="FunCoup" id="Q21494">
    <property type="interactions" value="260"/>
</dbReference>
<dbReference type="GO" id="GO:0000981">
    <property type="term" value="F:DNA-binding transcription factor activity, RNA polymerase II-specific"/>
    <property type="evidence" value="ECO:0000318"/>
    <property type="project" value="GO_Central"/>
</dbReference>
<dbReference type="OrthoDB" id="427030at2759"/>
<evidence type="ECO:0000256" key="8">
    <source>
        <dbReference type="SAM" id="MobiDB-lite"/>
    </source>
</evidence>
<dbReference type="STRING" id="6239.M03D4.4a.1"/>
<dbReference type="FunFam" id="3.30.160.60:FF:001273">
    <property type="entry name" value="Zinc finger protein"/>
    <property type="match status" value="1"/>
</dbReference>
<dbReference type="CTD" id="177375"/>
<dbReference type="UCSC" id="M03D4.4a">
    <property type="organism name" value="c. elegans"/>
</dbReference>
<evidence type="ECO:0000259" key="9">
    <source>
        <dbReference type="PROSITE" id="PS50157"/>
    </source>
</evidence>
<dbReference type="InterPro" id="IPR013087">
    <property type="entry name" value="Znf_C2H2_type"/>
</dbReference>
<feature type="domain" description="C2H2-type" evidence="9">
    <location>
        <begin position="116"/>
        <end position="143"/>
    </location>
</feature>
<feature type="domain" description="C2H2-type" evidence="9">
    <location>
        <begin position="172"/>
        <end position="194"/>
    </location>
</feature>
<comment type="subcellular location">
    <subcellularLocation>
        <location evidence="1">Nucleus</location>
    </subcellularLocation>
</comment>
<dbReference type="AlphaFoldDB" id="Q21494"/>
<dbReference type="Proteomes" id="UP000001940">
    <property type="component" value="Chromosome IV"/>
</dbReference>
<dbReference type="PIR" id="T34338">
    <property type="entry name" value="T34338"/>
</dbReference>
<feature type="region of interest" description="Disordered" evidence="8">
    <location>
        <begin position="21"/>
        <end position="86"/>
    </location>
</feature>
<feature type="compositionally biased region" description="Low complexity" evidence="8">
    <location>
        <begin position="401"/>
        <end position="431"/>
    </location>
</feature>
<evidence type="ECO:0000256" key="3">
    <source>
        <dbReference type="ARBA" id="ARBA00022737"/>
    </source>
</evidence>
<gene>
    <name evidence="10" type="ORF">CELE_M03D4.4</name>
    <name evidence="10 12" type="ORF">M03D4.4</name>
</gene>
<feature type="compositionally biased region" description="Polar residues" evidence="8">
    <location>
        <begin position="61"/>
        <end position="80"/>
    </location>
</feature>
<dbReference type="SUPFAM" id="SSF57667">
    <property type="entry name" value="beta-beta-alpha zinc fingers"/>
    <property type="match status" value="3"/>
</dbReference>
<dbReference type="PhylomeDB" id="Q21494"/>
<dbReference type="GO" id="GO:0008270">
    <property type="term" value="F:zinc ion binding"/>
    <property type="evidence" value="ECO:0007669"/>
    <property type="project" value="UniProtKB-KW"/>
</dbReference>
<dbReference type="GeneID" id="177375"/>
<dbReference type="EMBL" id="BX284604">
    <property type="protein sequence ID" value="CCD72302.1"/>
    <property type="molecule type" value="Genomic_DNA"/>
</dbReference>
<dbReference type="Pfam" id="PF00096">
    <property type="entry name" value="zf-C2H2"/>
    <property type="match status" value="4"/>
</dbReference>
<dbReference type="PaxDb" id="6239-M03D4.4a"/>
<dbReference type="InterPro" id="IPR036236">
    <property type="entry name" value="Znf_C2H2_sf"/>
</dbReference>
<organism evidence="10 11">
    <name type="scientific">Caenorhabditis elegans</name>
    <dbReference type="NCBI Taxonomy" id="6239"/>
    <lineage>
        <taxon>Eukaryota</taxon>
        <taxon>Metazoa</taxon>
        <taxon>Ecdysozoa</taxon>
        <taxon>Nematoda</taxon>
        <taxon>Chromadorea</taxon>
        <taxon>Rhabditida</taxon>
        <taxon>Rhabditina</taxon>
        <taxon>Rhabditomorpha</taxon>
        <taxon>Rhabditoidea</taxon>
        <taxon>Rhabditidae</taxon>
        <taxon>Peloderinae</taxon>
        <taxon>Caenorhabditis</taxon>
    </lineage>
</organism>
<feature type="domain" description="C2H2-type" evidence="9">
    <location>
        <begin position="5"/>
        <end position="33"/>
    </location>
</feature>
<evidence type="ECO:0000256" key="6">
    <source>
        <dbReference type="ARBA" id="ARBA00023242"/>
    </source>
</evidence>
<dbReference type="AGR" id="WB:WBGene00019751"/>
<keyword evidence="2" id="KW-0479">Metal-binding</keyword>
<dbReference type="Bgee" id="WBGene00019751">
    <property type="expression patterns" value="Expressed in pharyngeal muscle cell (C elegans) and 3 other cell types or tissues"/>
</dbReference>
<evidence type="ECO:0000313" key="12">
    <source>
        <dbReference type="WormBase" id="M03D4.4a"/>
    </source>
</evidence>
<dbReference type="SMART" id="SM00355">
    <property type="entry name" value="ZnF_C2H2"/>
    <property type="match status" value="7"/>
</dbReference>
<feature type="compositionally biased region" description="Polar residues" evidence="8">
    <location>
        <begin position="386"/>
        <end position="400"/>
    </location>
</feature>
<keyword evidence="3" id="KW-0677">Repeat</keyword>
<dbReference type="GO" id="GO:0005634">
    <property type="term" value="C:nucleus"/>
    <property type="evidence" value="ECO:0000318"/>
    <property type="project" value="GO_Central"/>
</dbReference>
<name>Q21494_CAEEL</name>
<feature type="region of interest" description="Disordered" evidence="8">
    <location>
        <begin position="356"/>
        <end position="439"/>
    </location>
</feature>
<dbReference type="OMA" id="GRYECED"/>
<feature type="compositionally biased region" description="Acidic residues" evidence="8">
    <location>
        <begin position="32"/>
        <end position="47"/>
    </location>
</feature>